<name>A0ABN9U795_9DINO</name>
<evidence type="ECO:0000256" key="2">
    <source>
        <dbReference type="ARBA" id="ARBA00022737"/>
    </source>
</evidence>
<protein>
    <recommendedName>
        <fullName evidence="5">EF-hand domain-containing protein</fullName>
    </recommendedName>
</protein>
<keyword evidence="2" id="KW-0677">Repeat</keyword>
<keyword evidence="3" id="KW-0106">Calcium</keyword>
<feature type="region of interest" description="Disordered" evidence="4">
    <location>
        <begin position="1"/>
        <end position="135"/>
    </location>
</feature>
<feature type="domain" description="EF-hand" evidence="5">
    <location>
        <begin position="415"/>
        <end position="450"/>
    </location>
</feature>
<sequence>MAPSAPPRQKPGAPLVRPSSSGALQGRAPPPRRGPQKAWAWTVDGGGGAPWPSEGQGWACARPVSRPGGVRDISRLRRNAEAWRGGGPAGEAAEAKGAAPARQAPGARSPSPAGGEQPSEGRRSLAAAVGMPRSQLEPAPLLLLAAKGETRPWTGVSSLPRVSSTPLLACDRGQHQSAPHSPASSSPHATARPASQSLLRRASRRSEAGGSPAGPLFPRQEPPDEKLSGGRPVRAAARSPQPSADPDPHVQAMKEICRLRREMMIPLESMQAAMRLFREHATVPAEGVLFTDGALTKANLASIMRKLAGSDNADIESRWVDSAFKLADKDRDGSISFEEFALWFSSRSFDEDLNLDGQELELRKLSRELDLPSSVVEKYKSHFDAFDTDGSGTMCRDEFYEMMLKCLKIPRHIGLPAARLQQLWCAADADDDGEISFTEFVAFFSKYFPQGGASGMDQYYCHNRPLNVLHGTYRA</sequence>
<dbReference type="PROSITE" id="PS00018">
    <property type="entry name" value="EF_HAND_1"/>
    <property type="match status" value="3"/>
</dbReference>
<evidence type="ECO:0000256" key="1">
    <source>
        <dbReference type="ARBA" id="ARBA00022723"/>
    </source>
</evidence>
<reference evidence="6" key="1">
    <citation type="submission" date="2023-10" db="EMBL/GenBank/DDBJ databases">
        <authorList>
            <person name="Chen Y."/>
            <person name="Shah S."/>
            <person name="Dougan E. K."/>
            <person name="Thang M."/>
            <person name="Chan C."/>
        </authorList>
    </citation>
    <scope>NUCLEOTIDE SEQUENCE [LARGE SCALE GENOMIC DNA]</scope>
</reference>
<comment type="caution">
    <text evidence="6">The sequence shown here is derived from an EMBL/GenBank/DDBJ whole genome shotgun (WGS) entry which is preliminary data.</text>
</comment>
<dbReference type="Proteomes" id="UP001189429">
    <property type="component" value="Unassembled WGS sequence"/>
</dbReference>
<evidence type="ECO:0000313" key="6">
    <source>
        <dbReference type="EMBL" id="CAK0854377.1"/>
    </source>
</evidence>
<dbReference type="SUPFAM" id="SSF47473">
    <property type="entry name" value="EF-hand"/>
    <property type="match status" value="1"/>
</dbReference>
<dbReference type="InterPro" id="IPR002048">
    <property type="entry name" value="EF_hand_dom"/>
</dbReference>
<dbReference type="InterPro" id="IPR018247">
    <property type="entry name" value="EF_Hand_1_Ca_BS"/>
</dbReference>
<gene>
    <name evidence="6" type="ORF">PCOR1329_LOCUS45502</name>
</gene>
<evidence type="ECO:0000256" key="4">
    <source>
        <dbReference type="SAM" id="MobiDB-lite"/>
    </source>
</evidence>
<feature type="compositionally biased region" description="Low complexity" evidence="4">
    <location>
        <begin position="90"/>
        <end position="116"/>
    </location>
</feature>
<organism evidence="6 7">
    <name type="scientific">Prorocentrum cordatum</name>
    <dbReference type="NCBI Taxonomy" id="2364126"/>
    <lineage>
        <taxon>Eukaryota</taxon>
        <taxon>Sar</taxon>
        <taxon>Alveolata</taxon>
        <taxon>Dinophyceae</taxon>
        <taxon>Prorocentrales</taxon>
        <taxon>Prorocentraceae</taxon>
        <taxon>Prorocentrum</taxon>
    </lineage>
</organism>
<evidence type="ECO:0000313" key="7">
    <source>
        <dbReference type="Proteomes" id="UP001189429"/>
    </source>
</evidence>
<dbReference type="PROSITE" id="PS50222">
    <property type="entry name" value="EF_HAND_2"/>
    <property type="match status" value="3"/>
</dbReference>
<feature type="domain" description="EF-hand" evidence="5">
    <location>
        <begin position="315"/>
        <end position="350"/>
    </location>
</feature>
<feature type="domain" description="EF-hand" evidence="5">
    <location>
        <begin position="374"/>
        <end position="409"/>
    </location>
</feature>
<feature type="compositionally biased region" description="Low complexity" evidence="4">
    <location>
        <begin position="177"/>
        <end position="200"/>
    </location>
</feature>
<evidence type="ECO:0000259" key="5">
    <source>
        <dbReference type="PROSITE" id="PS50222"/>
    </source>
</evidence>
<feature type="compositionally biased region" description="Basic and acidic residues" evidence="4">
    <location>
        <begin position="72"/>
        <end position="81"/>
    </location>
</feature>
<accession>A0ABN9U795</accession>
<dbReference type="Pfam" id="PF00036">
    <property type="entry name" value="EF-hand_1"/>
    <property type="match status" value="1"/>
</dbReference>
<feature type="region of interest" description="Disordered" evidence="4">
    <location>
        <begin position="172"/>
        <end position="250"/>
    </location>
</feature>
<keyword evidence="1" id="KW-0479">Metal-binding</keyword>
<dbReference type="SMART" id="SM00054">
    <property type="entry name" value="EFh"/>
    <property type="match status" value="3"/>
</dbReference>
<dbReference type="Gene3D" id="1.10.238.10">
    <property type="entry name" value="EF-hand"/>
    <property type="match status" value="2"/>
</dbReference>
<dbReference type="InterPro" id="IPR011992">
    <property type="entry name" value="EF-hand-dom_pair"/>
</dbReference>
<keyword evidence="7" id="KW-1185">Reference proteome</keyword>
<dbReference type="Pfam" id="PF13499">
    <property type="entry name" value="EF-hand_7"/>
    <property type="match status" value="1"/>
</dbReference>
<dbReference type="CDD" id="cd00051">
    <property type="entry name" value="EFh"/>
    <property type="match status" value="2"/>
</dbReference>
<dbReference type="EMBL" id="CAUYUJ010015472">
    <property type="protein sequence ID" value="CAK0854377.1"/>
    <property type="molecule type" value="Genomic_DNA"/>
</dbReference>
<evidence type="ECO:0000256" key="3">
    <source>
        <dbReference type="ARBA" id="ARBA00022837"/>
    </source>
</evidence>
<proteinExistence type="predicted"/>
<dbReference type="PANTHER" id="PTHR45942">
    <property type="entry name" value="PROTEIN PHOSPATASE 3 REGULATORY SUBUNIT B ALPHA ISOFORM TYPE 1"/>
    <property type="match status" value="1"/>
</dbReference>